<dbReference type="EMBL" id="JARJLG010000030">
    <property type="protein sequence ID" value="KAJ7767416.1"/>
    <property type="molecule type" value="Genomic_DNA"/>
</dbReference>
<evidence type="ECO:0000313" key="2">
    <source>
        <dbReference type="EMBL" id="KAJ7767416.1"/>
    </source>
</evidence>
<proteinExistence type="predicted"/>
<dbReference type="Proteomes" id="UP001215280">
    <property type="component" value="Unassembled WGS sequence"/>
</dbReference>
<reference evidence="2" key="1">
    <citation type="submission" date="2023-03" db="EMBL/GenBank/DDBJ databases">
        <title>Massive genome expansion in bonnet fungi (Mycena s.s.) driven by repeated elements and novel gene families across ecological guilds.</title>
        <authorList>
            <consortium name="Lawrence Berkeley National Laboratory"/>
            <person name="Harder C.B."/>
            <person name="Miyauchi S."/>
            <person name="Viragh M."/>
            <person name="Kuo A."/>
            <person name="Thoen E."/>
            <person name="Andreopoulos B."/>
            <person name="Lu D."/>
            <person name="Skrede I."/>
            <person name="Drula E."/>
            <person name="Henrissat B."/>
            <person name="Morin E."/>
            <person name="Kohler A."/>
            <person name="Barry K."/>
            <person name="LaButti K."/>
            <person name="Morin E."/>
            <person name="Salamov A."/>
            <person name="Lipzen A."/>
            <person name="Mereny Z."/>
            <person name="Hegedus B."/>
            <person name="Baldrian P."/>
            <person name="Stursova M."/>
            <person name="Weitz H."/>
            <person name="Taylor A."/>
            <person name="Grigoriev I.V."/>
            <person name="Nagy L.G."/>
            <person name="Martin F."/>
            <person name="Kauserud H."/>
        </authorList>
    </citation>
    <scope>NUCLEOTIDE SEQUENCE</scope>
    <source>
        <strain evidence="2">CBHHK188m</strain>
    </source>
</reference>
<dbReference type="AlphaFoldDB" id="A0AAD7JLH4"/>
<sequence length="284" mass="31996">MDRQDAHYDFSSLNRSFDSYHRAGSSWAGKDAFKVPKTRIVDGDSEGEQFDFTGVNLTQCNPPGNGKGKERERMPDAKAGDRPAKRRKVGHDVDFLDADLPHALQPSNASSASTSAFAVPSSDLLKCIHHFACNYYSDRGQLFNDSRIYRKARKQRRLAKLARKQQLEQEDPDSGQEQLEQEHANSGQEEGQVHPDPQKAKNGQANRRRDMYKTLDGSALLAVGMLLQEHVARILTSNIPEGWDQSMMDGEYESEDAEDEDDETGEEEEEELDKKVDIEDFDDG</sequence>
<name>A0AAD7JLH4_9AGAR</name>
<feature type="region of interest" description="Disordered" evidence="1">
    <location>
        <begin position="240"/>
        <end position="284"/>
    </location>
</feature>
<feature type="compositionally biased region" description="Basic and acidic residues" evidence="1">
    <location>
        <begin position="67"/>
        <end position="83"/>
    </location>
</feature>
<accession>A0AAD7JLH4</accession>
<comment type="caution">
    <text evidence="2">The sequence shown here is derived from an EMBL/GenBank/DDBJ whole genome shotgun (WGS) entry which is preliminary data.</text>
</comment>
<evidence type="ECO:0000313" key="3">
    <source>
        <dbReference type="Proteomes" id="UP001215280"/>
    </source>
</evidence>
<gene>
    <name evidence="2" type="ORF">DFH07DRAFT_954930</name>
</gene>
<evidence type="ECO:0000256" key="1">
    <source>
        <dbReference type="SAM" id="MobiDB-lite"/>
    </source>
</evidence>
<organism evidence="2 3">
    <name type="scientific">Mycena maculata</name>
    <dbReference type="NCBI Taxonomy" id="230809"/>
    <lineage>
        <taxon>Eukaryota</taxon>
        <taxon>Fungi</taxon>
        <taxon>Dikarya</taxon>
        <taxon>Basidiomycota</taxon>
        <taxon>Agaricomycotina</taxon>
        <taxon>Agaricomycetes</taxon>
        <taxon>Agaricomycetidae</taxon>
        <taxon>Agaricales</taxon>
        <taxon>Marasmiineae</taxon>
        <taxon>Mycenaceae</taxon>
        <taxon>Mycena</taxon>
    </lineage>
</organism>
<feature type="region of interest" description="Disordered" evidence="1">
    <location>
        <begin position="54"/>
        <end position="88"/>
    </location>
</feature>
<feature type="compositionally biased region" description="Acidic residues" evidence="1">
    <location>
        <begin position="250"/>
        <end position="271"/>
    </location>
</feature>
<feature type="region of interest" description="Disordered" evidence="1">
    <location>
        <begin position="160"/>
        <end position="208"/>
    </location>
</feature>
<keyword evidence="3" id="KW-1185">Reference proteome</keyword>
<protein>
    <submittedName>
        <fullName evidence="2">Uncharacterized protein</fullName>
    </submittedName>
</protein>